<gene>
    <name evidence="1" type="ORF">WM2015_2759</name>
</gene>
<dbReference type="STRING" id="1579979.WM2015_2759"/>
<keyword evidence="2" id="KW-1185">Reference proteome</keyword>
<organism evidence="1 2">
    <name type="scientific">Wenzhouxiangella marina</name>
    <dbReference type="NCBI Taxonomy" id="1579979"/>
    <lineage>
        <taxon>Bacteria</taxon>
        <taxon>Pseudomonadati</taxon>
        <taxon>Pseudomonadota</taxon>
        <taxon>Gammaproteobacteria</taxon>
        <taxon>Chromatiales</taxon>
        <taxon>Wenzhouxiangellaceae</taxon>
        <taxon>Wenzhouxiangella</taxon>
    </lineage>
</organism>
<dbReference type="EMBL" id="CP012154">
    <property type="protein sequence ID" value="AKS43116.1"/>
    <property type="molecule type" value="Genomic_DNA"/>
</dbReference>
<accession>A0A0K0XZS0</accession>
<protein>
    <submittedName>
        <fullName evidence="1">Uncharacterized protein</fullName>
    </submittedName>
</protein>
<dbReference type="RefSeq" id="WP_156201228.1">
    <property type="nucleotide sequence ID" value="NZ_CP012154.1"/>
</dbReference>
<dbReference type="Proteomes" id="UP000066624">
    <property type="component" value="Chromosome"/>
</dbReference>
<proteinExistence type="predicted"/>
<dbReference type="AlphaFoldDB" id="A0A0K0XZS0"/>
<evidence type="ECO:0000313" key="1">
    <source>
        <dbReference type="EMBL" id="AKS43116.1"/>
    </source>
</evidence>
<evidence type="ECO:0000313" key="2">
    <source>
        <dbReference type="Proteomes" id="UP000066624"/>
    </source>
</evidence>
<reference evidence="1 2" key="1">
    <citation type="submission" date="2015-07" db="EMBL/GenBank/DDBJ databases">
        <authorList>
            <person name="Noorani M."/>
        </authorList>
    </citation>
    <scope>NUCLEOTIDE SEQUENCE [LARGE SCALE GENOMIC DNA]</scope>
    <source>
        <strain evidence="1 2">KCTC 42284</strain>
    </source>
</reference>
<name>A0A0K0XZS0_9GAMM</name>
<dbReference type="KEGG" id="wma:WM2015_2759"/>
<sequence length="263" mass="29364">MKKDLRSGSQKLGVAIALSLGMTEAINADNTRCQESILGYCVSVVYLPSFPAIQFRQIESPEEMWELDGGNGRLFNGRGREAPENYTECAALQAGGVPPSCSRLRLNSRSVWSEFASLQWPHQIDATREASSYFSYIFSYSGVALGNCYADITQDPSSCEAAYAETLRSYCSYTGSMRSHCEEGVDELERRFAITQGDRLNSHWYAVDFDAQLSLGPFSIDLGSQIDLNQLNQFNRMLIDARAHRNCEFFIGAWDENSCGWGQ</sequence>